<gene>
    <name evidence="2" type="ORF">ACFSRZ_04775</name>
</gene>
<comment type="caution">
    <text evidence="2">The sequence shown here is derived from an EMBL/GenBank/DDBJ whole genome shotgun (WGS) entry which is preliminary data.</text>
</comment>
<organism evidence="2 3">
    <name type="scientific">Pseudotenacibaculum haliotis</name>
    <dbReference type="NCBI Taxonomy" id="1862138"/>
    <lineage>
        <taxon>Bacteria</taxon>
        <taxon>Pseudomonadati</taxon>
        <taxon>Bacteroidota</taxon>
        <taxon>Flavobacteriia</taxon>
        <taxon>Flavobacteriales</taxon>
        <taxon>Flavobacteriaceae</taxon>
        <taxon>Pseudotenacibaculum</taxon>
    </lineage>
</organism>
<evidence type="ECO:0000313" key="3">
    <source>
        <dbReference type="Proteomes" id="UP001597508"/>
    </source>
</evidence>
<keyword evidence="1" id="KW-0812">Transmembrane</keyword>
<dbReference type="EMBL" id="JBHULH010000001">
    <property type="protein sequence ID" value="MFD2566674.1"/>
    <property type="molecule type" value="Genomic_DNA"/>
</dbReference>
<sequence>MNPFIYVLSVNGLMFLISVIFYFFPPKKINSLYGYRTHRTMQNEDIWSFANGMFNKVLLKYAAISFVAAMGLAYAYPNLMTSWFPMAFLFFTLLVCILSTENALNEHFDKEGNRKTRK</sequence>
<accession>A0ABW5LR43</accession>
<evidence type="ECO:0000313" key="2">
    <source>
        <dbReference type="EMBL" id="MFD2566674.1"/>
    </source>
</evidence>
<dbReference type="Proteomes" id="UP001597508">
    <property type="component" value="Unassembled WGS sequence"/>
</dbReference>
<feature type="transmembrane region" description="Helical" evidence="1">
    <location>
        <begin position="83"/>
        <end position="104"/>
    </location>
</feature>
<feature type="transmembrane region" description="Helical" evidence="1">
    <location>
        <begin position="58"/>
        <end position="77"/>
    </location>
</feature>
<feature type="transmembrane region" description="Helical" evidence="1">
    <location>
        <begin position="6"/>
        <end position="24"/>
    </location>
</feature>
<dbReference type="Pfam" id="PF13630">
    <property type="entry name" value="SdpI"/>
    <property type="match status" value="1"/>
</dbReference>
<dbReference type="RefSeq" id="WP_379665379.1">
    <property type="nucleotide sequence ID" value="NZ_JBHULH010000001.1"/>
</dbReference>
<keyword evidence="1" id="KW-0472">Membrane</keyword>
<name>A0ABW5LR43_9FLAO</name>
<keyword evidence="3" id="KW-1185">Reference proteome</keyword>
<evidence type="ECO:0000256" key="1">
    <source>
        <dbReference type="SAM" id="Phobius"/>
    </source>
</evidence>
<protein>
    <submittedName>
        <fullName evidence="2">SdpI family protein</fullName>
    </submittedName>
</protein>
<keyword evidence="1" id="KW-1133">Transmembrane helix</keyword>
<dbReference type="InterPro" id="IPR025962">
    <property type="entry name" value="SdpI/YhfL"/>
</dbReference>
<reference evidence="3" key="1">
    <citation type="journal article" date="2019" name="Int. J. Syst. Evol. Microbiol.">
        <title>The Global Catalogue of Microorganisms (GCM) 10K type strain sequencing project: providing services to taxonomists for standard genome sequencing and annotation.</title>
        <authorList>
            <consortium name="The Broad Institute Genomics Platform"/>
            <consortium name="The Broad Institute Genome Sequencing Center for Infectious Disease"/>
            <person name="Wu L."/>
            <person name="Ma J."/>
        </authorList>
    </citation>
    <scope>NUCLEOTIDE SEQUENCE [LARGE SCALE GENOMIC DNA]</scope>
    <source>
        <strain evidence="3">KCTC 52127</strain>
    </source>
</reference>
<proteinExistence type="predicted"/>